<dbReference type="PANTHER" id="PTHR30535">
    <property type="entry name" value="VITAMIN B12-BINDING PROTEIN"/>
    <property type="match status" value="1"/>
</dbReference>
<feature type="signal peptide" evidence="1">
    <location>
        <begin position="1"/>
        <end position="21"/>
    </location>
</feature>
<proteinExistence type="predicted"/>
<organism evidence="3 4">
    <name type="scientific">Pontixanthobacter gangjinensis</name>
    <dbReference type="NCBI Taxonomy" id="1028742"/>
    <lineage>
        <taxon>Bacteria</taxon>
        <taxon>Pseudomonadati</taxon>
        <taxon>Pseudomonadota</taxon>
        <taxon>Alphaproteobacteria</taxon>
        <taxon>Sphingomonadales</taxon>
        <taxon>Erythrobacteraceae</taxon>
        <taxon>Pontixanthobacter</taxon>
    </lineage>
</organism>
<dbReference type="AlphaFoldDB" id="A0A6I4SPZ1"/>
<evidence type="ECO:0000259" key="2">
    <source>
        <dbReference type="PROSITE" id="PS50983"/>
    </source>
</evidence>
<comment type="caution">
    <text evidence="3">The sequence shown here is derived from an EMBL/GenBank/DDBJ whole genome shotgun (WGS) entry which is preliminary data.</text>
</comment>
<dbReference type="PANTHER" id="PTHR30535:SF34">
    <property type="entry name" value="MOLYBDATE-BINDING PROTEIN MOLA"/>
    <property type="match status" value="1"/>
</dbReference>
<dbReference type="Proteomes" id="UP000468943">
    <property type="component" value="Unassembled WGS sequence"/>
</dbReference>
<dbReference type="PROSITE" id="PS51257">
    <property type="entry name" value="PROKAR_LIPOPROTEIN"/>
    <property type="match status" value="1"/>
</dbReference>
<gene>
    <name evidence="3" type="ORF">GRI36_07275</name>
</gene>
<accession>A0A6I4SPZ1</accession>
<sequence length="271" mass="28742">MIRFAIIAAVLLGGCSTPPVARAPKDRPTIVSLNPCTDAILAEVAAPGQLLAISHYSQSPDSTSMDLADARKYAVTGGTVEEIMALQPDVVVASNFIAPATRQALQAQGIRLETYGIASTIADSDRQIRELAELAGDQAAGEALVKSISASIANAQPADGFKPIRAVLWQADGIVPGAGTLISELIRRVGFTSHSAARGFKQADYLSLEQMLTDPPQLLLLAGQERSQRHPAIDRLASTRKASFDSSLLYCGGPTIIRAMERLREIRAGIQ</sequence>
<evidence type="ECO:0000313" key="3">
    <source>
        <dbReference type="EMBL" id="MXO56682.1"/>
    </source>
</evidence>
<keyword evidence="1" id="KW-0732">Signal</keyword>
<dbReference type="OrthoDB" id="1632039at2"/>
<evidence type="ECO:0000256" key="1">
    <source>
        <dbReference type="SAM" id="SignalP"/>
    </source>
</evidence>
<dbReference type="InterPro" id="IPR050902">
    <property type="entry name" value="ABC_Transporter_SBP"/>
</dbReference>
<dbReference type="InterPro" id="IPR002491">
    <property type="entry name" value="ABC_transptr_periplasmic_BD"/>
</dbReference>
<dbReference type="Gene3D" id="3.40.50.1980">
    <property type="entry name" value="Nitrogenase molybdenum iron protein domain"/>
    <property type="match status" value="2"/>
</dbReference>
<feature type="chain" id="PRO_5026129501" evidence="1">
    <location>
        <begin position="22"/>
        <end position="271"/>
    </location>
</feature>
<dbReference type="Pfam" id="PF01497">
    <property type="entry name" value="Peripla_BP_2"/>
    <property type="match status" value="1"/>
</dbReference>
<protein>
    <submittedName>
        <fullName evidence="3">ABC transporter substrate-binding protein</fullName>
    </submittedName>
</protein>
<dbReference type="EMBL" id="WTYS01000001">
    <property type="protein sequence ID" value="MXO56682.1"/>
    <property type="molecule type" value="Genomic_DNA"/>
</dbReference>
<dbReference type="PROSITE" id="PS50983">
    <property type="entry name" value="FE_B12_PBP"/>
    <property type="match status" value="1"/>
</dbReference>
<evidence type="ECO:0000313" key="4">
    <source>
        <dbReference type="Proteomes" id="UP000468943"/>
    </source>
</evidence>
<dbReference type="SUPFAM" id="SSF53807">
    <property type="entry name" value="Helical backbone' metal receptor"/>
    <property type="match status" value="1"/>
</dbReference>
<reference evidence="3 4" key="1">
    <citation type="submission" date="2019-12" db="EMBL/GenBank/DDBJ databases">
        <title>Genomic-based taxomic classification of the family Erythrobacteraceae.</title>
        <authorList>
            <person name="Xu L."/>
        </authorList>
    </citation>
    <scope>NUCLEOTIDE SEQUENCE [LARGE SCALE GENOMIC DNA]</scope>
    <source>
        <strain evidence="3 4">JCM 17802</strain>
    </source>
</reference>
<dbReference type="RefSeq" id="WP_160597853.1">
    <property type="nucleotide sequence ID" value="NZ_WTYS01000001.1"/>
</dbReference>
<feature type="domain" description="Fe/B12 periplasmic-binding" evidence="2">
    <location>
        <begin position="29"/>
        <end position="271"/>
    </location>
</feature>
<name>A0A6I4SPZ1_9SPHN</name>
<keyword evidence="4" id="KW-1185">Reference proteome</keyword>